<gene>
    <name evidence="9" type="ORF">AB1Y20_018243</name>
</gene>
<dbReference type="GO" id="GO:0008541">
    <property type="term" value="C:proteasome regulatory particle, lid subcomplex"/>
    <property type="evidence" value="ECO:0007669"/>
    <property type="project" value="TreeGrafter"/>
</dbReference>
<dbReference type="Pfam" id="PF04683">
    <property type="entry name" value="Rpn13_ADRM1_Pru"/>
    <property type="match status" value="1"/>
</dbReference>
<dbReference type="InterPro" id="IPR044868">
    <property type="entry name" value="Rpn13/ADRM1_Pru"/>
</dbReference>
<keyword evidence="10" id="KW-1185">Reference proteome</keyword>
<comment type="subcellular location">
    <subcellularLocation>
        <location evidence="2">Cytoplasm</location>
    </subcellularLocation>
    <subcellularLocation>
        <location evidence="1">Nucleus</location>
    </subcellularLocation>
</comment>
<dbReference type="PANTHER" id="PTHR12225:SF0">
    <property type="entry name" value="PROTEASOMAL UBIQUITIN RECEPTOR ADRM1"/>
    <property type="match status" value="1"/>
</dbReference>
<name>A0AB34JPD5_PRYPA</name>
<organism evidence="9 10">
    <name type="scientific">Prymnesium parvum</name>
    <name type="common">Toxic golden alga</name>
    <dbReference type="NCBI Taxonomy" id="97485"/>
    <lineage>
        <taxon>Eukaryota</taxon>
        <taxon>Haptista</taxon>
        <taxon>Haptophyta</taxon>
        <taxon>Prymnesiophyceae</taxon>
        <taxon>Prymnesiales</taxon>
        <taxon>Prymnesiaceae</taxon>
        <taxon>Prymnesium</taxon>
    </lineage>
</organism>
<feature type="region of interest" description="Disordered" evidence="6">
    <location>
        <begin position="166"/>
        <end position="237"/>
    </location>
</feature>
<dbReference type="GO" id="GO:0061133">
    <property type="term" value="F:endopeptidase activator activity"/>
    <property type="evidence" value="ECO:0007669"/>
    <property type="project" value="TreeGrafter"/>
</dbReference>
<evidence type="ECO:0000256" key="3">
    <source>
        <dbReference type="ARBA" id="ARBA00022490"/>
    </source>
</evidence>
<dbReference type="GO" id="GO:0005634">
    <property type="term" value="C:nucleus"/>
    <property type="evidence" value="ECO:0007669"/>
    <property type="project" value="UniProtKB-SubCell"/>
</dbReference>
<evidence type="ECO:0000256" key="2">
    <source>
        <dbReference type="ARBA" id="ARBA00004496"/>
    </source>
</evidence>
<feature type="compositionally biased region" description="Low complexity" evidence="6">
    <location>
        <begin position="187"/>
        <end position="211"/>
    </location>
</feature>
<dbReference type="PANTHER" id="PTHR12225">
    <property type="entry name" value="ADHESION REGULATING MOLECULE 1 110 KDA CELL MEMBRANE GLYCOPROTEIN"/>
    <property type="match status" value="1"/>
</dbReference>
<dbReference type="Pfam" id="PF16550">
    <property type="entry name" value="RPN13_C"/>
    <property type="match status" value="1"/>
</dbReference>
<evidence type="ECO:0000256" key="1">
    <source>
        <dbReference type="ARBA" id="ARBA00004123"/>
    </source>
</evidence>
<evidence type="ECO:0000259" key="7">
    <source>
        <dbReference type="PROSITE" id="PS51916"/>
    </source>
</evidence>
<evidence type="ECO:0000259" key="8">
    <source>
        <dbReference type="PROSITE" id="PS51917"/>
    </source>
</evidence>
<sequence>MAMSMFGAPAANSNSLCQMKAGKMTLVATTVTADPRKGLLILRKSDDGLMHLIWQERTTGTIEDDLIVFPGDATLRQIPACKDGFAMVLEFATGRKLFFWSQEMRKKGSDWTKAEDIAKETELMTKANSYLTGRSGPTPAAAPGGFGGMTHAELMAMLSGPSGIAQPAVPAPASTMETGVPTPAPSAPAAVEPSTSSPAPAAPAPTFTTDAISSLLGSIAPPPASATAPQTSAPAPSAAATFSADAISSILSGITVPPGPPAAAPTANFSASSISSILGSITAQNQPLTLNEVIHPERTAPLVDSAMEAQLAEHLPATSSDDLPETAVETLSTPQLQQAAARFTEALNQGEAAGLLAEMGLNPSGLGVEPFLRSLQEATDAARDGNAASGMDVDSSTSAPAPDGESSGEKMDES</sequence>
<evidence type="ECO:0008006" key="11">
    <source>
        <dbReference type="Google" id="ProtNLM"/>
    </source>
</evidence>
<accession>A0AB34JPD5</accession>
<dbReference type="InterPro" id="IPR038633">
    <property type="entry name" value="Rpn13/ADRM1_Pru_sf"/>
</dbReference>
<dbReference type="Proteomes" id="UP001515480">
    <property type="component" value="Unassembled WGS sequence"/>
</dbReference>
<feature type="domain" description="DEUBAD" evidence="7">
    <location>
        <begin position="281"/>
        <end position="385"/>
    </location>
</feature>
<dbReference type="PROSITE" id="PS51916">
    <property type="entry name" value="DEUBAD"/>
    <property type="match status" value="1"/>
</dbReference>
<protein>
    <recommendedName>
        <fullName evidence="11">Proteasomal ubiquitin receptor ADRM1</fullName>
    </recommendedName>
</protein>
<dbReference type="InterPro" id="IPR038108">
    <property type="entry name" value="RPN13_DEUBAD_sf"/>
</dbReference>
<dbReference type="GO" id="GO:0005737">
    <property type="term" value="C:cytoplasm"/>
    <property type="evidence" value="ECO:0007669"/>
    <property type="project" value="UniProtKB-SubCell"/>
</dbReference>
<dbReference type="PROSITE" id="PS51917">
    <property type="entry name" value="PRU"/>
    <property type="match status" value="1"/>
</dbReference>
<reference evidence="9 10" key="1">
    <citation type="journal article" date="2024" name="Science">
        <title>Giant polyketide synthase enzymes in the biosynthesis of giant marine polyether toxins.</title>
        <authorList>
            <person name="Fallon T.R."/>
            <person name="Shende V.V."/>
            <person name="Wierzbicki I.H."/>
            <person name="Pendleton A.L."/>
            <person name="Watervoot N.F."/>
            <person name="Auber R.P."/>
            <person name="Gonzalez D.J."/>
            <person name="Wisecaver J.H."/>
            <person name="Moore B.S."/>
        </authorList>
    </citation>
    <scope>NUCLEOTIDE SEQUENCE [LARGE SCALE GENOMIC DNA]</scope>
    <source>
        <strain evidence="9 10">12B1</strain>
    </source>
</reference>
<dbReference type="EMBL" id="JBGBPQ010000006">
    <property type="protein sequence ID" value="KAL1523295.1"/>
    <property type="molecule type" value="Genomic_DNA"/>
</dbReference>
<evidence type="ECO:0000256" key="6">
    <source>
        <dbReference type="SAM" id="MobiDB-lite"/>
    </source>
</evidence>
<dbReference type="InterPro" id="IPR032368">
    <property type="entry name" value="RPN13_DEUBAD"/>
</dbReference>
<keyword evidence="5" id="KW-0539">Nucleus</keyword>
<dbReference type="InterPro" id="IPR044867">
    <property type="entry name" value="DEUBAD_dom"/>
</dbReference>
<feature type="region of interest" description="Disordered" evidence="6">
    <location>
        <begin position="377"/>
        <end position="414"/>
    </location>
</feature>
<evidence type="ECO:0000313" key="10">
    <source>
        <dbReference type="Proteomes" id="UP001515480"/>
    </source>
</evidence>
<dbReference type="InterPro" id="IPR006773">
    <property type="entry name" value="Rpn13/ADRM1"/>
</dbReference>
<evidence type="ECO:0000313" key="9">
    <source>
        <dbReference type="EMBL" id="KAL1523295.1"/>
    </source>
</evidence>
<comment type="caution">
    <text evidence="9">The sequence shown here is derived from an EMBL/GenBank/DDBJ whole genome shotgun (WGS) entry which is preliminary data.</text>
</comment>
<feature type="compositionally biased region" description="Low complexity" evidence="6">
    <location>
        <begin position="225"/>
        <end position="237"/>
    </location>
</feature>
<dbReference type="AlphaFoldDB" id="A0AB34JPD5"/>
<proteinExistence type="predicted"/>
<evidence type="ECO:0000256" key="4">
    <source>
        <dbReference type="ARBA" id="ARBA00022942"/>
    </source>
</evidence>
<dbReference type="Gene3D" id="1.10.2020.20">
    <property type="match status" value="1"/>
</dbReference>
<dbReference type="GO" id="GO:0070628">
    <property type="term" value="F:proteasome binding"/>
    <property type="evidence" value="ECO:0007669"/>
    <property type="project" value="TreeGrafter"/>
</dbReference>
<feature type="domain" description="Pru" evidence="8">
    <location>
        <begin position="11"/>
        <end position="134"/>
    </location>
</feature>
<dbReference type="Gene3D" id="2.30.29.70">
    <property type="entry name" value="Proteasomal ubiquitin receptor Rpn13/ADRM1"/>
    <property type="match status" value="1"/>
</dbReference>
<evidence type="ECO:0000256" key="5">
    <source>
        <dbReference type="ARBA" id="ARBA00023242"/>
    </source>
</evidence>
<keyword evidence="4" id="KW-0647">Proteasome</keyword>
<keyword evidence="3" id="KW-0963">Cytoplasm</keyword>